<name>A0A7W9WQ52_9BURK</name>
<proteinExistence type="predicted"/>
<dbReference type="AlphaFoldDB" id="A0A7W9WQ52"/>
<sequence length="160" mass="17121">MHRKTLNASRLQDEVKRRLQRLQEVVEDGVKIVVPRPKAQEPDRSGCNWTMRHFGNAVGFEASIAGVLAQVQREYNLTADAQEEADDEQATHADDPFGGTRAPARVNPFGESAPKANTNPFGGEAPAKAGDPFGASSGAAGERDAKAETPGKRPANPFGD</sequence>
<feature type="compositionally biased region" description="Basic and acidic residues" evidence="1">
    <location>
        <begin position="141"/>
        <end position="151"/>
    </location>
</feature>
<evidence type="ECO:0000313" key="3">
    <source>
        <dbReference type="Proteomes" id="UP000571554"/>
    </source>
</evidence>
<organism evidence="2 3">
    <name type="scientific">Paraburkholderia bannensis</name>
    <dbReference type="NCBI Taxonomy" id="765414"/>
    <lineage>
        <taxon>Bacteria</taxon>
        <taxon>Pseudomonadati</taxon>
        <taxon>Pseudomonadota</taxon>
        <taxon>Betaproteobacteria</taxon>
        <taxon>Burkholderiales</taxon>
        <taxon>Burkholderiaceae</taxon>
        <taxon>Paraburkholderia</taxon>
    </lineage>
</organism>
<dbReference type="Proteomes" id="UP000571554">
    <property type="component" value="Unassembled WGS sequence"/>
</dbReference>
<reference evidence="2 3" key="1">
    <citation type="submission" date="2020-08" db="EMBL/GenBank/DDBJ databases">
        <title>Above-ground endophytic microbial communities from plants in different locations in the United States.</title>
        <authorList>
            <person name="Frank C."/>
        </authorList>
    </citation>
    <scope>NUCLEOTIDE SEQUENCE [LARGE SCALE GENOMIC DNA]</scope>
    <source>
        <strain evidence="2 3">WP4_2_2</strain>
    </source>
</reference>
<protein>
    <submittedName>
        <fullName evidence="2">Uncharacterized protein</fullName>
    </submittedName>
</protein>
<accession>A0A7W9WQ52</accession>
<gene>
    <name evidence="2" type="ORF">F4827_000003</name>
</gene>
<evidence type="ECO:0000313" key="2">
    <source>
        <dbReference type="EMBL" id="MBB6100199.1"/>
    </source>
</evidence>
<dbReference type="EMBL" id="JACHBW010000001">
    <property type="protein sequence ID" value="MBB6100199.1"/>
    <property type="molecule type" value="Genomic_DNA"/>
</dbReference>
<evidence type="ECO:0000256" key="1">
    <source>
        <dbReference type="SAM" id="MobiDB-lite"/>
    </source>
</evidence>
<feature type="region of interest" description="Disordered" evidence="1">
    <location>
        <begin position="80"/>
        <end position="160"/>
    </location>
</feature>
<comment type="caution">
    <text evidence="2">The sequence shown here is derived from an EMBL/GenBank/DDBJ whole genome shotgun (WGS) entry which is preliminary data.</text>
</comment>
<keyword evidence="3" id="KW-1185">Reference proteome</keyword>